<sequence length="139" mass="13751">MRALSPAFALLMIAAGALGAVGVDMALVGVAVVAVAAGVRWAGAATLAVGCVVVLIVRTDPPPTVAAIAGIAATAYLVTRFVERSDDAVARPTVAAAMGLSAVALLAAILPVEVAWLPLAVPVAVLAAYVVVVRPFLAD</sequence>
<feature type="chain" id="PRO_5039718631" description="Integral membrane protein" evidence="2">
    <location>
        <begin position="20"/>
        <end position="139"/>
    </location>
</feature>
<keyword evidence="1" id="KW-0812">Transmembrane</keyword>
<dbReference type="Proteomes" id="UP000467428">
    <property type="component" value="Chromosome"/>
</dbReference>
<keyword evidence="4" id="KW-1185">Reference proteome</keyword>
<proteinExistence type="predicted"/>
<feature type="transmembrane region" description="Helical" evidence="1">
    <location>
        <begin position="29"/>
        <end position="57"/>
    </location>
</feature>
<feature type="transmembrane region" description="Helical" evidence="1">
    <location>
        <begin position="64"/>
        <end position="82"/>
    </location>
</feature>
<geneLocation type="plasmid" evidence="4">
    <name>pjcm18538 dna</name>
</geneLocation>
<evidence type="ECO:0000256" key="1">
    <source>
        <dbReference type="SAM" id="Phobius"/>
    </source>
</evidence>
<evidence type="ECO:0000313" key="4">
    <source>
        <dbReference type="Proteomes" id="UP000467428"/>
    </source>
</evidence>
<name>A0A7I7S1R7_9MYCO</name>
<evidence type="ECO:0008006" key="5">
    <source>
        <dbReference type="Google" id="ProtNLM"/>
    </source>
</evidence>
<protein>
    <recommendedName>
        <fullName evidence="5">Integral membrane protein</fullName>
    </recommendedName>
</protein>
<keyword evidence="1" id="KW-0472">Membrane</keyword>
<reference evidence="3 4" key="1">
    <citation type="journal article" date="2019" name="Emerg. Microbes Infect.">
        <title>Comprehensive subspecies identification of 175 nontuberculous mycobacteria species based on 7547 genomic profiles.</title>
        <authorList>
            <person name="Matsumoto Y."/>
            <person name="Kinjo T."/>
            <person name="Motooka D."/>
            <person name="Nabeya D."/>
            <person name="Jung N."/>
            <person name="Uechi K."/>
            <person name="Horii T."/>
            <person name="Iida T."/>
            <person name="Fujita J."/>
            <person name="Nakamura S."/>
        </authorList>
    </citation>
    <scope>NUCLEOTIDE SEQUENCE [LARGE SCALE GENOMIC DNA]</scope>
    <source>
        <strain evidence="3 4">JCM 18538</strain>
    </source>
</reference>
<feature type="signal peptide" evidence="2">
    <location>
        <begin position="1"/>
        <end position="19"/>
    </location>
</feature>
<feature type="transmembrane region" description="Helical" evidence="1">
    <location>
        <begin position="119"/>
        <end position="137"/>
    </location>
</feature>
<organism evidence="3 4">
    <name type="scientific">Mycolicibacterium arabiense</name>
    <dbReference type="NCBI Taxonomy" id="1286181"/>
    <lineage>
        <taxon>Bacteria</taxon>
        <taxon>Bacillati</taxon>
        <taxon>Actinomycetota</taxon>
        <taxon>Actinomycetes</taxon>
        <taxon>Mycobacteriales</taxon>
        <taxon>Mycobacteriaceae</taxon>
        <taxon>Mycolicibacterium</taxon>
    </lineage>
</organism>
<dbReference type="AlphaFoldDB" id="A0A7I7S1R7"/>
<dbReference type="KEGG" id="marz:MARA_43100"/>
<keyword evidence="1" id="KW-1133">Transmembrane helix</keyword>
<feature type="transmembrane region" description="Helical" evidence="1">
    <location>
        <begin position="94"/>
        <end position="112"/>
    </location>
</feature>
<keyword evidence="2" id="KW-0732">Signal</keyword>
<evidence type="ECO:0000256" key="2">
    <source>
        <dbReference type="SAM" id="SignalP"/>
    </source>
</evidence>
<dbReference type="RefSeq" id="WP_163920544.1">
    <property type="nucleotide sequence ID" value="NZ_AP022593.1"/>
</dbReference>
<evidence type="ECO:0000313" key="3">
    <source>
        <dbReference type="EMBL" id="BBY50842.1"/>
    </source>
</evidence>
<dbReference type="EMBL" id="AP022593">
    <property type="protein sequence ID" value="BBY50842.1"/>
    <property type="molecule type" value="Genomic_DNA"/>
</dbReference>
<accession>A0A7I7S1R7</accession>
<gene>
    <name evidence="3" type="ORF">MARA_43100</name>
</gene>